<name>A0ABQ9INJ1_9NEOP</name>
<feature type="compositionally biased region" description="Polar residues" evidence="1">
    <location>
        <begin position="85"/>
        <end position="98"/>
    </location>
</feature>
<evidence type="ECO:0000313" key="2">
    <source>
        <dbReference type="EMBL" id="KAJ8898242.1"/>
    </source>
</evidence>
<dbReference type="Proteomes" id="UP001159363">
    <property type="component" value="Chromosome 1"/>
</dbReference>
<keyword evidence="3" id="KW-1185">Reference proteome</keyword>
<gene>
    <name evidence="2" type="ORF">PR048_003602</name>
</gene>
<dbReference type="EMBL" id="JARBHB010000001">
    <property type="protein sequence ID" value="KAJ8898242.1"/>
    <property type="molecule type" value="Genomic_DNA"/>
</dbReference>
<sequence>MKWDTDIVILKVLCDFPSPREKKLPYSKNQEAEIFSLFKEKKNHTYNPSTRRGVWKVPECTRLNSLPVAATRQRSAAPGAPRASLQYSSAPGSAQTSPPLWKGGRGLKKNKTTRLPPRINRVRFPTWSPPDFHVWESCWTMPLVSGFSRDLPFPPPLHSGAAPHSPRFNLIGSQDLDVKSHHNLFTYSPPTSRGAVGWCAVDLWCGRLWIRIPCKTWVSCMLSKYAVDSLIRIFCGQRNLSLGAGLDLAPPAYWQYSTRWKTLGTINFPVKNLLVDDLSPHVRSQKRACGHVFTFPGACHHGMLMDEVYPTHSYASFSNWILPVRRSAPIRHFVRLASTVLISELPLVRAHFMTAE</sequence>
<protein>
    <submittedName>
        <fullName evidence="2">Uncharacterized protein</fullName>
    </submittedName>
</protein>
<feature type="region of interest" description="Disordered" evidence="1">
    <location>
        <begin position="70"/>
        <end position="112"/>
    </location>
</feature>
<accession>A0ABQ9INJ1</accession>
<comment type="caution">
    <text evidence="2">The sequence shown here is derived from an EMBL/GenBank/DDBJ whole genome shotgun (WGS) entry which is preliminary data.</text>
</comment>
<evidence type="ECO:0000313" key="3">
    <source>
        <dbReference type="Proteomes" id="UP001159363"/>
    </source>
</evidence>
<proteinExistence type="predicted"/>
<evidence type="ECO:0000256" key="1">
    <source>
        <dbReference type="SAM" id="MobiDB-lite"/>
    </source>
</evidence>
<organism evidence="2 3">
    <name type="scientific">Dryococelus australis</name>
    <dbReference type="NCBI Taxonomy" id="614101"/>
    <lineage>
        <taxon>Eukaryota</taxon>
        <taxon>Metazoa</taxon>
        <taxon>Ecdysozoa</taxon>
        <taxon>Arthropoda</taxon>
        <taxon>Hexapoda</taxon>
        <taxon>Insecta</taxon>
        <taxon>Pterygota</taxon>
        <taxon>Neoptera</taxon>
        <taxon>Polyneoptera</taxon>
        <taxon>Phasmatodea</taxon>
        <taxon>Verophasmatodea</taxon>
        <taxon>Anareolatae</taxon>
        <taxon>Phasmatidae</taxon>
        <taxon>Eurycanthinae</taxon>
        <taxon>Dryococelus</taxon>
    </lineage>
</organism>
<reference evidence="2 3" key="1">
    <citation type="submission" date="2023-02" db="EMBL/GenBank/DDBJ databases">
        <title>LHISI_Scaffold_Assembly.</title>
        <authorList>
            <person name="Stuart O.P."/>
            <person name="Cleave R."/>
            <person name="Magrath M.J.L."/>
            <person name="Mikheyev A.S."/>
        </authorList>
    </citation>
    <scope>NUCLEOTIDE SEQUENCE [LARGE SCALE GENOMIC DNA]</scope>
    <source>
        <strain evidence="2">Daus_M_001</strain>
        <tissue evidence="2">Leg muscle</tissue>
    </source>
</reference>